<dbReference type="AlphaFoldDB" id="A0A183I9F4"/>
<keyword evidence="1" id="KW-0678">Repressor</keyword>
<evidence type="ECO:0000259" key="9">
    <source>
        <dbReference type="PROSITE" id="PS50118"/>
    </source>
</evidence>
<dbReference type="GO" id="GO:0005634">
    <property type="term" value="C:nucleus"/>
    <property type="evidence" value="ECO:0007669"/>
    <property type="project" value="UniProtKB-UniRule"/>
</dbReference>
<protein>
    <submittedName>
        <fullName evidence="12">HMG box domain-containing protein</fullName>
    </submittedName>
</protein>
<dbReference type="Proteomes" id="UP000270296">
    <property type="component" value="Unassembled WGS sequence"/>
</dbReference>
<name>A0A183I9F4_9BILA</name>
<evidence type="ECO:0000256" key="4">
    <source>
        <dbReference type="ARBA" id="ARBA00023125"/>
    </source>
</evidence>
<dbReference type="FunFam" id="1.10.30.10:FF:000010">
    <property type="entry name" value="Capicua transcriptional repressor b"/>
    <property type="match status" value="1"/>
</dbReference>
<dbReference type="SMART" id="SM00398">
    <property type="entry name" value="HMG"/>
    <property type="match status" value="1"/>
</dbReference>
<dbReference type="OrthoDB" id="2377365at2759"/>
<evidence type="ECO:0000313" key="10">
    <source>
        <dbReference type="EMBL" id="VDO81345.1"/>
    </source>
</evidence>
<dbReference type="PROSITE" id="PS50118">
    <property type="entry name" value="HMG_BOX_2"/>
    <property type="match status" value="1"/>
</dbReference>
<gene>
    <name evidence="10" type="ORF">SBAD_LOCUS248</name>
</gene>
<keyword evidence="6 7" id="KW-0539">Nucleus</keyword>
<dbReference type="PANTHER" id="PTHR13059">
    <property type="entry name" value="HMG-BOX TRANSCRIPTION FACTOR BBX"/>
    <property type="match status" value="1"/>
</dbReference>
<reference evidence="10 11" key="2">
    <citation type="submission" date="2018-11" db="EMBL/GenBank/DDBJ databases">
        <authorList>
            <consortium name="Pathogen Informatics"/>
        </authorList>
    </citation>
    <scope>NUCLEOTIDE SEQUENCE [LARGE SCALE GENOMIC DNA]</scope>
</reference>
<proteinExistence type="predicted"/>
<evidence type="ECO:0000256" key="7">
    <source>
        <dbReference type="PROSITE-ProRule" id="PRU00267"/>
    </source>
</evidence>
<keyword evidence="3" id="KW-0805">Transcription regulation</keyword>
<dbReference type="SUPFAM" id="SSF47095">
    <property type="entry name" value="HMG-box"/>
    <property type="match status" value="1"/>
</dbReference>
<evidence type="ECO:0000256" key="2">
    <source>
        <dbReference type="ARBA" id="ARBA00022553"/>
    </source>
</evidence>
<keyword evidence="2" id="KW-0597">Phosphoprotein</keyword>
<dbReference type="Gene3D" id="1.10.30.10">
    <property type="entry name" value="High mobility group box domain"/>
    <property type="match status" value="1"/>
</dbReference>
<evidence type="ECO:0000256" key="1">
    <source>
        <dbReference type="ARBA" id="ARBA00022491"/>
    </source>
</evidence>
<evidence type="ECO:0000256" key="8">
    <source>
        <dbReference type="SAM" id="MobiDB-lite"/>
    </source>
</evidence>
<sequence>MNTAKVEDLECHRYEDYSENSRTTDSEKSPTLACSPPGKTAEFDPLQNAVFEAPVPWHALLPFIRSPAVNDARQNVSDEEDDDVFESVPEEEAFAKAIAETSQISGKRRAQSLGAMPKDVVDSKSPKKVRNKNHIRRPMNAFMIFSKRHRPLVHQRHPNQDNRTVSKILGEWWYALAPEQKQEYHNLACQVKEAHFKANPDWKWCNKERKSFAKKFYCSAFDHSDVKVPKGKSKCN</sequence>
<evidence type="ECO:0000256" key="6">
    <source>
        <dbReference type="ARBA" id="ARBA00023242"/>
    </source>
</evidence>
<dbReference type="WBParaSite" id="SBAD_0000026401-mRNA-1">
    <property type="protein sequence ID" value="SBAD_0000026401-mRNA-1"/>
    <property type="gene ID" value="SBAD_0000026401"/>
</dbReference>
<feature type="region of interest" description="Disordered" evidence="8">
    <location>
        <begin position="105"/>
        <end position="130"/>
    </location>
</feature>
<dbReference type="GO" id="GO:0000981">
    <property type="term" value="F:DNA-binding transcription factor activity, RNA polymerase II-specific"/>
    <property type="evidence" value="ECO:0007669"/>
    <property type="project" value="TreeGrafter"/>
</dbReference>
<dbReference type="PANTHER" id="PTHR13059:SF13">
    <property type="entry name" value="PROTEIN CAPICUA HOMOLOG"/>
    <property type="match status" value="1"/>
</dbReference>
<dbReference type="InterPro" id="IPR036910">
    <property type="entry name" value="HMG_box_dom_sf"/>
</dbReference>
<evidence type="ECO:0000256" key="5">
    <source>
        <dbReference type="ARBA" id="ARBA00023163"/>
    </source>
</evidence>
<feature type="domain" description="HMG box" evidence="9">
    <location>
        <begin position="135"/>
        <end position="203"/>
    </location>
</feature>
<dbReference type="InterPro" id="IPR009071">
    <property type="entry name" value="HMG_box_dom"/>
</dbReference>
<feature type="region of interest" description="Disordered" evidence="8">
    <location>
        <begin position="15"/>
        <end position="40"/>
    </location>
</feature>
<keyword evidence="5" id="KW-0804">Transcription</keyword>
<keyword evidence="4 7" id="KW-0238">DNA-binding</keyword>
<dbReference type="GO" id="GO:0000977">
    <property type="term" value="F:RNA polymerase II transcription regulatory region sequence-specific DNA binding"/>
    <property type="evidence" value="ECO:0007669"/>
    <property type="project" value="TreeGrafter"/>
</dbReference>
<reference evidence="12" key="1">
    <citation type="submission" date="2016-06" db="UniProtKB">
        <authorList>
            <consortium name="WormBaseParasite"/>
        </authorList>
    </citation>
    <scope>IDENTIFICATION</scope>
</reference>
<dbReference type="InterPro" id="IPR052412">
    <property type="entry name" value="CC-Dev_Transcription_Reg"/>
</dbReference>
<dbReference type="Pfam" id="PF00505">
    <property type="entry name" value="HMG_box"/>
    <property type="match status" value="1"/>
</dbReference>
<dbReference type="CDD" id="cd21990">
    <property type="entry name" value="HMG-box_CIC-like"/>
    <property type="match status" value="1"/>
</dbReference>
<evidence type="ECO:0000256" key="3">
    <source>
        <dbReference type="ARBA" id="ARBA00023015"/>
    </source>
</evidence>
<evidence type="ECO:0000313" key="11">
    <source>
        <dbReference type="Proteomes" id="UP000270296"/>
    </source>
</evidence>
<keyword evidence="11" id="KW-1185">Reference proteome</keyword>
<organism evidence="12">
    <name type="scientific">Soboliphyme baturini</name>
    <dbReference type="NCBI Taxonomy" id="241478"/>
    <lineage>
        <taxon>Eukaryota</taxon>
        <taxon>Metazoa</taxon>
        <taxon>Ecdysozoa</taxon>
        <taxon>Nematoda</taxon>
        <taxon>Enoplea</taxon>
        <taxon>Dorylaimia</taxon>
        <taxon>Dioctophymatida</taxon>
        <taxon>Dioctophymatoidea</taxon>
        <taxon>Soboliphymatidae</taxon>
        <taxon>Soboliphyme</taxon>
    </lineage>
</organism>
<dbReference type="InterPro" id="IPR058607">
    <property type="entry name" value="HMG-box_Cic-like"/>
</dbReference>
<evidence type="ECO:0000313" key="12">
    <source>
        <dbReference type="WBParaSite" id="SBAD_0000026401-mRNA-1"/>
    </source>
</evidence>
<dbReference type="EMBL" id="UZAM01000475">
    <property type="protein sequence ID" value="VDO81345.1"/>
    <property type="molecule type" value="Genomic_DNA"/>
</dbReference>
<accession>A0A183I9F4</accession>
<feature type="DNA-binding region" description="HMG box" evidence="7">
    <location>
        <begin position="135"/>
        <end position="203"/>
    </location>
</feature>